<keyword evidence="1" id="KW-0812">Transmembrane</keyword>
<keyword evidence="1" id="KW-0472">Membrane</keyword>
<organism evidence="2 3">
    <name type="scientific">Kribbella yunnanensis</name>
    <dbReference type="NCBI Taxonomy" id="190194"/>
    <lineage>
        <taxon>Bacteria</taxon>
        <taxon>Bacillati</taxon>
        <taxon>Actinomycetota</taxon>
        <taxon>Actinomycetes</taxon>
        <taxon>Propionibacteriales</taxon>
        <taxon>Kribbellaceae</taxon>
        <taxon>Kribbella</taxon>
    </lineage>
</organism>
<dbReference type="Proteomes" id="UP001500280">
    <property type="component" value="Unassembled WGS sequence"/>
</dbReference>
<accession>A0ABP4SSJ5</accession>
<reference evidence="3" key="1">
    <citation type="journal article" date="2019" name="Int. J. Syst. Evol. Microbiol.">
        <title>The Global Catalogue of Microorganisms (GCM) 10K type strain sequencing project: providing services to taxonomists for standard genome sequencing and annotation.</title>
        <authorList>
            <consortium name="The Broad Institute Genomics Platform"/>
            <consortium name="The Broad Institute Genome Sequencing Center for Infectious Disease"/>
            <person name="Wu L."/>
            <person name="Ma J."/>
        </authorList>
    </citation>
    <scope>NUCLEOTIDE SEQUENCE [LARGE SCALE GENOMIC DNA]</scope>
    <source>
        <strain evidence="3">JCM 14307</strain>
    </source>
</reference>
<dbReference type="EMBL" id="BAAANF010000006">
    <property type="protein sequence ID" value="GAA1676637.1"/>
    <property type="molecule type" value="Genomic_DNA"/>
</dbReference>
<evidence type="ECO:0000313" key="2">
    <source>
        <dbReference type="EMBL" id="GAA1676637.1"/>
    </source>
</evidence>
<dbReference type="RefSeq" id="WP_344148540.1">
    <property type="nucleotide sequence ID" value="NZ_BAAANF010000006.1"/>
</dbReference>
<evidence type="ECO:0000313" key="3">
    <source>
        <dbReference type="Proteomes" id="UP001500280"/>
    </source>
</evidence>
<feature type="transmembrane region" description="Helical" evidence="1">
    <location>
        <begin position="12"/>
        <end position="29"/>
    </location>
</feature>
<protein>
    <recommendedName>
        <fullName evidence="4">MFS transporter</fullName>
    </recommendedName>
</protein>
<proteinExistence type="predicted"/>
<feature type="transmembrane region" description="Helical" evidence="1">
    <location>
        <begin position="35"/>
        <end position="54"/>
    </location>
</feature>
<gene>
    <name evidence="2" type="ORF">GCM10009745_19890</name>
</gene>
<feature type="transmembrane region" description="Helical" evidence="1">
    <location>
        <begin position="61"/>
        <end position="82"/>
    </location>
</feature>
<comment type="caution">
    <text evidence="2">The sequence shown here is derived from an EMBL/GenBank/DDBJ whole genome shotgun (WGS) entry which is preliminary data.</text>
</comment>
<keyword evidence="3" id="KW-1185">Reference proteome</keyword>
<evidence type="ECO:0008006" key="4">
    <source>
        <dbReference type="Google" id="ProtNLM"/>
    </source>
</evidence>
<feature type="transmembrane region" description="Helical" evidence="1">
    <location>
        <begin position="94"/>
        <end position="113"/>
    </location>
</feature>
<sequence>MRQYWGFRAARAAMFAATCVLLAALGHVLMSGMPIPGWALVLAFGVVGTAAWFVTDCERGIPFVVVSTVMAQAMLHTVFSTAQAHPHDMAGTSSYGMLGVHLLAALLSGLWLAHGERAAFTVLRSVATRLLVSLRLIASPGFTPHQPRIRPHHSPRPLQLFLLVHAIISRGPPRGVPVS</sequence>
<name>A0ABP4SSJ5_9ACTN</name>
<keyword evidence="1" id="KW-1133">Transmembrane helix</keyword>
<evidence type="ECO:0000256" key="1">
    <source>
        <dbReference type="SAM" id="Phobius"/>
    </source>
</evidence>